<dbReference type="Proteomes" id="UP001153636">
    <property type="component" value="Chromosome 7"/>
</dbReference>
<dbReference type="AlphaFoldDB" id="A0A9P0GJF4"/>
<organism evidence="1 2">
    <name type="scientific">Psylliodes chrysocephalus</name>
    <dbReference type="NCBI Taxonomy" id="3402493"/>
    <lineage>
        <taxon>Eukaryota</taxon>
        <taxon>Metazoa</taxon>
        <taxon>Ecdysozoa</taxon>
        <taxon>Arthropoda</taxon>
        <taxon>Hexapoda</taxon>
        <taxon>Insecta</taxon>
        <taxon>Pterygota</taxon>
        <taxon>Neoptera</taxon>
        <taxon>Endopterygota</taxon>
        <taxon>Coleoptera</taxon>
        <taxon>Polyphaga</taxon>
        <taxon>Cucujiformia</taxon>
        <taxon>Chrysomeloidea</taxon>
        <taxon>Chrysomelidae</taxon>
        <taxon>Galerucinae</taxon>
        <taxon>Alticini</taxon>
        <taxon>Psylliodes</taxon>
    </lineage>
</organism>
<keyword evidence="2" id="KW-1185">Reference proteome</keyword>
<proteinExistence type="predicted"/>
<dbReference type="OrthoDB" id="6781428at2759"/>
<evidence type="ECO:0000313" key="2">
    <source>
        <dbReference type="Proteomes" id="UP001153636"/>
    </source>
</evidence>
<reference evidence="1" key="1">
    <citation type="submission" date="2022-01" db="EMBL/GenBank/DDBJ databases">
        <authorList>
            <person name="King R."/>
        </authorList>
    </citation>
    <scope>NUCLEOTIDE SEQUENCE</scope>
</reference>
<dbReference type="EMBL" id="OV651819">
    <property type="protein sequence ID" value="CAH1113122.1"/>
    <property type="molecule type" value="Genomic_DNA"/>
</dbReference>
<accession>A0A9P0GJF4</accession>
<gene>
    <name evidence="1" type="ORF">PSYICH_LOCUS13539</name>
</gene>
<name>A0A9P0GJF4_9CUCU</name>
<evidence type="ECO:0000313" key="1">
    <source>
        <dbReference type="EMBL" id="CAH1113122.1"/>
    </source>
</evidence>
<protein>
    <submittedName>
        <fullName evidence="1">Uncharacterized protein</fullName>
    </submittedName>
</protein>
<sequence>MLPKIEKWKQSIRKNTRALGKATLELRESEVETAKLVMIANLRIGTEKPKICQKAFVSFYNISKKRVELIASHIGFEEALFPRKYSRGRHGKRPNIILADLLAQIDTHIKHYPRRTSHYSTKNKLKRYYLSPELKCEKNVKVFQVLVQIPKVKDSGQKFLMNFFTDILKQTTTTSRLGILVVTHAKNMTSKTKLKTKTYPMKKDWLLKMRRSEQYHITKQNSRIPLKPNASSYSSPLPLKENKLANVMLLAKKYVPQVDYLVFYQNLKTDAAPDEGETDVTDDEDQH</sequence>